<dbReference type="PANTHER" id="PTHR43673">
    <property type="entry name" value="NAD(P)H NITROREDUCTASE YDGI-RELATED"/>
    <property type="match status" value="1"/>
</dbReference>
<reference evidence="5 6" key="2">
    <citation type="submission" date="2016-11" db="EMBL/GenBank/DDBJ databases">
        <authorList>
            <person name="Jaros S."/>
            <person name="Januszkiewicz K."/>
            <person name="Wedrychowicz H."/>
        </authorList>
    </citation>
    <scope>NUCLEOTIDE SEQUENCE [LARGE SCALE GENOMIC DNA]</scope>
    <source>
        <strain evidence="5 6">DSM 22330</strain>
    </source>
</reference>
<name>A0A1K2HJW1_9LACT</name>
<dbReference type="Gene3D" id="3.40.109.10">
    <property type="entry name" value="NADH Oxidase"/>
    <property type="match status" value="1"/>
</dbReference>
<reference evidence="4 7" key="1">
    <citation type="submission" date="2014-12" db="EMBL/GenBank/DDBJ databases">
        <title>Draft genome sequences of 10 type strains of Lactococcus.</title>
        <authorList>
            <person name="Sun Z."/>
            <person name="Zhong Z."/>
            <person name="Liu W."/>
            <person name="Zhang W."/>
            <person name="Zhang H."/>
        </authorList>
    </citation>
    <scope>NUCLEOTIDE SEQUENCE [LARGE SCALE GENOMIC DNA]</scope>
    <source>
        <strain evidence="4 7">DSM 22330</strain>
    </source>
</reference>
<dbReference type="SUPFAM" id="SSF55469">
    <property type="entry name" value="FMN-dependent nitroreductase-like"/>
    <property type="match status" value="1"/>
</dbReference>
<evidence type="ECO:0000313" key="7">
    <source>
        <dbReference type="Proteomes" id="UP000218979"/>
    </source>
</evidence>
<keyword evidence="2" id="KW-0560">Oxidoreductase</keyword>
<dbReference type="STRING" id="1122154.SAMN02746068_02173"/>
<evidence type="ECO:0000313" key="6">
    <source>
        <dbReference type="Proteomes" id="UP000185655"/>
    </source>
</evidence>
<dbReference type="Proteomes" id="UP000218979">
    <property type="component" value="Unassembled WGS sequence"/>
</dbReference>
<keyword evidence="7" id="KW-1185">Reference proteome</keyword>
<dbReference type="InterPro" id="IPR000415">
    <property type="entry name" value="Nitroreductase-like"/>
</dbReference>
<evidence type="ECO:0000313" key="4">
    <source>
        <dbReference type="EMBL" id="PCR99123.1"/>
    </source>
</evidence>
<feature type="domain" description="Nitroreductase" evidence="3">
    <location>
        <begin position="9"/>
        <end position="182"/>
    </location>
</feature>
<evidence type="ECO:0000313" key="5">
    <source>
        <dbReference type="EMBL" id="SFZ77038.1"/>
    </source>
</evidence>
<proteinExistence type="inferred from homology"/>
<sequence length="202" mass="22381">MEFSKLNQSRHKVTQFDGRKVTVDEVKAILSEAVLAPSAHNIQPWHFVIVDSQEMRLALSTAMHGKNAVQNEAAGATLVVFSDTDLPERVRDMVEIGADFLPVDHKADLLMKLPGMFEKFTAEQLAEYLALNIGLVSQNIVLAANNKGLKTNLILGFDKVKAKEVLAIEDRFQPELIITMGYSDEQGTASYRLPVDDITDVL</sequence>
<dbReference type="EMBL" id="FPKS01000029">
    <property type="protein sequence ID" value="SFZ77038.1"/>
    <property type="molecule type" value="Genomic_DNA"/>
</dbReference>
<dbReference type="Pfam" id="PF00881">
    <property type="entry name" value="Nitroreductase"/>
    <property type="match status" value="1"/>
</dbReference>
<comment type="similarity">
    <text evidence="1">Belongs to the nitroreductase family.</text>
</comment>
<gene>
    <name evidence="4" type="ORF">RR45_GL001637</name>
    <name evidence="5" type="ORF">SAMN02746068_02173</name>
</gene>
<evidence type="ECO:0000256" key="2">
    <source>
        <dbReference type="ARBA" id="ARBA00023002"/>
    </source>
</evidence>
<accession>A0A1K2HJW1</accession>
<dbReference type="PANTHER" id="PTHR43673:SF10">
    <property type="entry name" value="NADH DEHYDROGENASE_NAD(P)H NITROREDUCTASE XCC3605-RELATED"/>
    <property type="match status" value="1"/>
</dbReference>
<protein>
    <submittedName>
        <fullName evidence="4">Oxygen-insensitive NAD(P)H nitroreductase / Dihydropteridine reductase</fullName>
    </submittedName>
</protein>
<dbReference type="RefSeq" id="WP_031366950.1">
    <property type="nucleotide sequence ID" value="NZ_FPKS01000029.1"/>
</dbReference>
<dbReference type="EMBL" id="JXJT01000045">
    <property type="protein sequence ID" value="PCR99123.1"/>
    <property type="molecule type" value="Genomic_DNA"/>
</dbReference>
<dbReference type="Proteomes" id="UP000185655">
    <property type="component" value="Unassembled WGS sequence"/>
</dbReference>
<dbReference type="OrthoDB" id="9782629at2"/>
<dbReference type="GO" id="GO:0016491">
    <property type="term" value="F:oxidoreductase activity"/>
    <property type="evidence" value="ECO:0007669"/>
    <property type="project" value="UniProtKB-KW"/>
</dbReference>
<evidence type="ECO:0000256" key="1">
    <source>
        <dbReference type="ARBA" id="ARBA00007118"/>
    </source>
</evidence>
<evidence type="ECO:0000259" key="3">
    <source>
        <dbReference type="Pfam" id="PF00881"/>
    </source>
</evidence>
<dbReference type="InterPro" id="IPR029479">
    <property type="entry name" value="Nitroreductase"/>
</dbReference>
<dbReference type="AlphaFoldDB" id="A0A1K2HJW1"/>
<organism evidence="5 6">
    <name type="scientific">Pseudolactococcus chungangensis CAU 28 = DSM 22330</name>
    <dbReference type="NCBI Taxonomy" id="1122154"/>
    <lineage>
        <taxon>Bacteria</taxon>
        <taxon>Bacillati</taxon>
        <taxon>Bacillota</taxon>
        <taxon>Bacilli</taxon>
        <taxon>Lactobacillales</taxon>
        <taxon>Streptococcaceae</taxon>
        <taxon>Pseudolactococcus</taxon>
    </lineage>
</organism>